<dbReference type="RefSeq" id="WP_155317022.1">
    <property type="nucleotide sequence ID" value="NZ_AP021874.1"/>
</dbReference>
<feature type="transmembrane region" description="Helical" evidence="1">
    <location>
        <begin position="296"/>
        <end position="317"/>
    </location>
</feature>
<evidence type="ECO:0000313" key="3">
    <source>
        <dbReference type="Proteomes" id="UP000427906"/>
    </source>
</evidence>
<dbReference type="Proteomes" id="UP000427906">
    <property type="component" value="Chromosome"/>
</dbReference>
<dbReference type="OrthoDB" id="8522929at2"/>
<keyword evidence="1" id="KW-0472">Membrane</keyword>
<accession>A0A5K7YJ34</accession>
<reference evidence="2 3" key="1">
    <citation type="submission" date="2019-11" db="EMBL/GenBank/DDBJ databases">
        <title>Comparative genomics of hydrocarbon-degrading Desulfosarcina strains.</title>
        <authorList>
            <person name="Watanabe M."/>
            <person name="Kojima H."/>
            <person name="Fukui M."/>
        </authorList>
    </citation>
    <scope>NUCLEOTIDE SEQUENCE [LARGE SCALE GENOMIC DNA]</scope>
    <source>
        <strain evidence="2 3">PL12</strain>
    </source>
</reference>
<gene>
    <name evidence="2" type="ORF">DSCA_28580</name>
</gene>
<dbReference type="KEGG" id="dalk:DSCA_28580"/>
<dbReference type="AlphaFoldDB" id="A0A5K7YJ34"/>
<protein>
    <recommendedName>
        <fullName evidence="4">ABC transporter permease</fullName>
    </recommendedName>
</protein>
<sequence length="385" mass="40305">MKTKPGFTPMAIWAAREIQRHAGRAVLLFACLASLVFLTATPLLFSQALDTTWANLMDQAPDLVVRRIDSGGWAPIPARAAVALAAKVPGALNPTARLWGVVPGPAGPVTVVATDGIIPETVRRGLKAPVAGQAVVGLGVTRDMPGSRLKLGGRIPVTLEVVGTFPAGTGLATHDLVWMTPGDARQLLGLAPDQASDLAVHLFRREEEQAIQTDLAAAFPWPVRITDRSTGTLRHHTLAVRSGGMAVVAGIPALLALLLIVTGTVVDTAGQRSHWGLLKSTGWTTADIVRLQIIKAAIVGVPAVMLGLAAAYGAVFYPPVAGVTAYWITGGQHLPRLTLAGTGAMMIMIEIAAMVGLPFMAAVFLTSLRGAAGAPWRMLQADPWN</sequence>
<evidence type="ECO:0000256" key="1">
    <source>
        <dbReference type="SAM" id="Phobius"/>
    </source>
</evidence>
<organism evidence="2 3">
    <name type="scientific">Desulfosarcina alkanivorans</name>
    <dbReference type="NCBI Taxonomy" id="571177"/>
    <lineage>
        <taxon>Bacteria</taxon>
        <taxon>Pseudomonadati</taxon>
        <taxon>Thermodesulfobacteriota</taxon>
        <taxon>Desulfobacteria</taxon>
        <taxon>Desulfobacterales</taxon>
        <taxon>Desulfosarcinaceae</taxon>
        <taxon>Desulfosarcina</taxon>
    </lineage>
</organism>
<keyword evidence="3" id="KW-1185">Reference proteome</keyword>
<proteinExistence type="predicted"/>
<keyword evidence="1" id="KW-0812">Transmembrane</keyword>
<feature type="transmembrane region" description="Helical" evidence="1">
    <location>
        <begin position="243"/>
        <end position="266"/>
    </location>
</feature>
<feature type="transmembrane region" description="Helical" evidence="1">
    <location>
        <begin position="337"/>
        <end position="368"/>
    </location>
</feature>
<evidence type="ECO:0008006" key="4">
    <source>
        <dbReference type="Google" id="ProtNLM"/>
    </source>
</evidence>
<keyword evidence="1" id="KW-1133">Transmembrane helix</keyword>
<dbReference type="EMBL" id="AP021874">
    <property type="protein sequence ID" value="BBO68928.1"/>
    <property type="molecule type" value="Genomic_DNA"/>
</dbReference>
<evidence type="ECO:0000313" key="2">
    <source>
        <dbReference type="EMBL" id="BBO68928.1"/>
    </source>
</evidence>
<name>A0A5K7YJ34_9BACT</name>